<dbReference type="Proteomes" id="UP001500305">
    <property type="component" value="Unassembled WGS sequence"/>
</dbReference>
<proteinExistence type="predicted"/>
<evidence type="ECO:0000313" key="3">
    <source>
        <dbReference type="Proteomes" id="UP001500305"/>
    </source>
</evidence>
<dbReference type="EMBL" id="BAAATR010000066">
    <property type="protein sequence ID" value="GAA2279043.1"/>
    <property type="molecule type" value="Genomic_DNA"/>
</dbReference>
<keyword evidence="3" id="KW-1185">Reference proteome</keyword>
<dbReference type="RefSeq" id="WP_344641161.1">
    <property type="nucleotide sequence ID" value="NZ_BAAATR010000066.1"/>
</dbReference>
<protein>
    <submittedName>
        <fullName evidence="2">Uncharacterized protein</fullName>
    </submittedName>
</protein>
<evidence type="ECO:0000313" key="2">
    <source>
        <dbReference type="EMBL" id="GAA2279043.1"/>
    </source>
</evidence>
<feature type="coiled-coil region" evidence="1">
    <location>
        <begin position="5"/>
        <end position="39"/>
    </location>
</feature>
<gene>
    <name evidence="2" type="ORF">GCM10010430_76280</name>
</gene>
<keyword evidence="1" id="KW-0175">Coiled coil</keyword>
<sequence>MASVVGLLEERELAARQRVESLREEADRIQAELADAETDWERWVIARERVDQVLSAPRGPDISAVPEDKPSVRAGRAPVRAAVAGSVVPVRRDGLDVTALAPDYQRIVNLLADRRRSGSDGAIGCQEIAAALGLDVVPAKVEGVRSKAKRLVERGWLAEDVPGRFSIADGPAGGS</sequence>
<comment type="caution">
    <text evidence="2">The sequence shown here is derived from an EMBL/GenBank/DDBJ whole genome shotgun (WGS) entry which is preliminary data.</text>
</comment>
<organism evidence="2 3">
    <name type="scientific">Kitasatospora cystarginea</name>
    <dbReference type="NCBI Taxonomy" id="58350"/>
    <lineage>
        <taxon>Bacteria</taxon>
        <taxon>Bacillati</taxon>
        <taxon>Actinomycetota</taxon>
        <taxon>Actinomycetes</taxon>
        <taxon>Kitasatosporales</taxon>
        <taxon>Streptomycetaceae</taxon>
        <taxon>Kitasatospora</taxon>
    </lineage>
</organism>
<reference evidence="3" key="1">
    <citation type="journal article" date="2019" name="Int. J. Syst. Evol. Microbiol.">
        <title>The Global Catalogue of Microorganisms (GCM) 10K type strain sequencing project: providing services to taxonomists for standard genome sequencing and annotation.</title>
        <authorList>
            <consortium name="The Broad Institute Genomics Platform"/>
            <consortium name="The Broad Institute Genome Sequencing Center for Infectious Disease"/>
            <person name="Wu L."/>
            <person name="Ma J."/>
        </authorList>
    </citation>
    <scope>NUCLEOTIDE SEQUENCE [LARGE SCALE GENOMIC DNA]</scope>
    <source>
        <strain evidence="3">JCM 7356</strain>
    </source>
</reference>
<accession>A0ABP5RWM3</accession>
<evidence type="ECO:0000256" key="1">
    <source>
        <dbReference type="SAM" id="Coils"/>
    </source>
</evidence>
<name>A0ABP5RWM3_9ACTN</name>